<dbReference type="Gene3D" id="3.40.630.30">
    <property type="match status" value="1"/>
</dbReference>
<evidence type="ECO:0000256" key="9">
    <source>
        <dbReference type="ARBA" id="ARBA00022763"/>
    </source>
</evidence>
<name>A0A1D2MYP6_ORCCI</name>
<evidence type="ECO:0000256" key="18">
    <source>
        <dbReference type="ARBA" id="ARBA00083607"/>
    </source>
</evidence>
<dbReference type="InterPro" id="IPR000969">
    <property type="entry name" value="SSRP1/POB3"/>
</dbReference>
<evidence type="ECO:0000256" key="2">
    <source>
        <dbReference type="ARBA" id="ARBA00004604"/>
    </source>
</evidence>
<evidence type="ECO:0000256" key="7">
    <source>
        <dbReference type="ARBA" id="ARBA00022454"/>
    </source>
</evidence>
<dbReference type="GO" id="GO:0006260">
    <property type="term" value="P:DNA replication"/>
    <property type="evidence" value="ECO:0007669"/>
    <property type="project" value="UniProtKB-KW"/>
</dbReference>
<dbReference type="STRING" id="48709.A0A1D2MYP6"/>
<dbReference type="FunFam" id="2.30.29.150:FF:000001">
    <property type="entry name" value="Fact complex subunit ssrp1"/>
    <property type="match status" value="1"/>
</dbReference>
<dbReference type="Pfam" id="PF14542">
    <property type="entry name" value="Acetyltransf_CG"/>
    <property type="match status" value="1"/>
</dbReference>
<dbReference type="Pfam" id="PF08512">
    <property type="entry name" value="Rttp106-like_middle"/>
    <property type="match status" value="1"/>
</dbReference>
<evidence type="ECO:0000256" key="12">
    <source>
        <dbReference type="ARBA" id="ARBA00023163"/>
    </source>
</evidence>
<dbReference type="SUPFAM" id="SSF47095">
    <property type="entry name" value="HMG-box"/>
    <property type="match status" value="1"/>
</dbReference>
<dbReference type="EMBL" id="LJIJ01000385">
    <property type="protein sequence ID" value="ODM98071.1"/>
    <property type="molecule type" value="Genomic_DNA"/>
</dbReference>
<dbReference type="GO" id="GO:0031491">
    <property type="term" value="F:nucleosome binding"/>
    <property type="evidence" value="ECO:0007669"/>
    <property type="project" value="TreeGrafter"/>
</dbReference>
<dbReference type="Gene3D" id="2.30.29.220">
    <property type="entry name" value="Structure-specific recognition protein (SSRP1)"/>
    <property type="match status" value="1"/>
</dbReference>
<dbReference type="FunFam" id="2.30.29.30:FF:000119">
    <property type="entry name" value="FACT complex subunit SSRP1"/>
    <property type="match status" value="1"/>
</dbReference>
<keyword evidence="14 19" id="KW-0539">Nucleus</keyword>
<dbReference type="Pfam" id="PF03531">
    <property type="entry name" value="SSrecog"/>
    <property type="match status" value="1"/>
</dbReference>
<evidence type="ECO:0000256" key="19">
    <source>
        <dbReference type="PROSITE-ProRule" id="PRU00267"/>
    </source>
</evidence>
<evidence type="ECO:0000256" key="10">
    <source>
        <dbReference type="ARBA" id="ARBA00023015"/>
    </source>
</evidence>
<feature type="compositionally biased region" description="Basic and acidic residues" evidence="20">
    <location>
        <begin position="486"/>
        <end position="496"/>
    </location>
</feature>
<feature type="compositionally biased region" description="Basic residues" evidence="20">
    <location>
        <begin position="703"/>
        <end position="713"/>
    </location>
</feature>
<keyword evidence="9" id="KW-0227">DNA damage</keyword>
<dbReference type="GO" id="GO:0042393">
    <property type="term" value="F:histone binding"/>
    <property type="evidence" value="ECO:0007669"/>
    <property type="project" value="TreeGrafter"/>
</dbReference>
<dbReference type="InterPro" id="IPR016181">
    <property type="entry name" value="Acyl_CoA_acyltransferase"/>
</dbReference>
<dbReference type="InterPro" id="IPR009071">
    <property type="entry name" value="HMG_box_dom"/>
</dbReference>
<keyword evidence="13" id="KW-0234">DNA repair</keyword>
<dbReference type="OrthoDB" id="498543at2759"/>
<evidence type="ECO:0000259" key="21">
    <source>
        <dbReference type="PROSITE" id="PS50118"/>
    </source>
</evidence>
<accession>A0A1D2MYP6</accession>
<evidence type="ECO:0000256" key="1">
    <source>
        <dbReference type="ARBA" id="ARBA00004286"/>
    </source>
</evidence>
<dbReference type="Gene3D" id="2.30.29.30">
    <property type="entry name" value="Pleckstrin-homology domain (PH domain)/Phosphotyrosine-binding domain (PTB)"/>
    <property type="match status" value="2"/>
</dbReference>
<keyword evidence="24" id="KW-1185">Reference proteome</keyword>
<dbReference type="Proteomes" id="UP000094527">
    <property type="component" value="Unassembled WGS sequence"/>
</dbReference>
<dbReference type="SMART" id="SM01287">
    <property type="entry name" value="Rtt106"/>
    <property type="match status" value="1"/>
</dbReference>
<dbReference type="InterPro" id="IPR024954">
    <property type="entry name" value="SSRP1_DD"/>
</dbReference>
<dbReference type="InterPro" id="IPR036910">
    <property type="entry name" value="HMG_box_dom_sf"/>
</dbReference>
<feature type="domain" description="HMG box" evidence="21">
    <location>
        <begin position="561"/>
        <end position="627"/>
    </location>
</feature>
<comment type="caution">
    <text evidence="23">The sequence shown here is derived from an EMBL/GenBank/DDBJ whole genome shotgun (WGS) entry which is preliminary data.</text>
</comment>
<organism evidence="23 24">
    <name type="scientific">Orchesella cincta</name>
    <name type="common">Springtail</name>
    <name type="synonym">Podura cincta</name>
    <dbReference type="NCBI Taxonomy" id="48709"/>
    <lineage>
        <taxon>Eukaryota</taxon>
        <taxon>Metazoa</taxon>
        <taxon>Ecdysozoa</taxon>
        <taxon>Arthropoda</taxon>
        <taxon>Hexapoda</taxon>
        <taxon>Collembola</taxon>
        <taxon>Entomobryomorpha</taxon>
        <taxon>Entomobryoidea</taxon>
        <taxon>Orchesellidae</taxon>
        <taxon>Orchesellinae</taxon>
        <taxon>Orchesella</taxon>
    </lineage>
</organism>
<feature type="compositionally biased region" description="Basic residues" evidence="20">
    <location>
        <begin position="529"/>
        <end position="538"/>
    </location>
</feature>
<dbReference type="CDD" id="cd21994">
    <property type="entry name" value="HMG-box_SSRP1-like"/>
    <property type="match status" value="1"/>
</dbReference>
<evidence type="ECO:0000256" key="5">
    <source>
        <dbReference type="ARBA" id="ARBA00016104"/>
    </source>
</evidence>
<dbReference type="Pfam" id="PF00505">
    <property type="entry name" value="HMG_box"/>
    <property type="match status" value="1"/>
</dbReference>
<gene>
    <name evidence="23" type="ORF">Ocin01_08618</name>
</gene>
<comment type="subcellular location">
    <subcellularLocation>
        <location evidence="1">Chromosome</location>
    </subcellularLocation>
    <subcellularLocation>
        <location evidence="2">Nucleus</location>
        <location evidence="2">Nucleolus</location>
    </subcellularLocation>
</comment>
<keyword evidence="7" id="KW-0158">Chromosome</keyword>
<dbReference type="SUPFAM" id="SSF55729">
    <property type="entry name" value="Acyl-CoA N-acyltransferases (Nat)"/>
    <property type="match status" value="1"/>
</dbReference>
<evidence type="ECO:0000256" key="13">
    <source>
        <dbReference type="ARBA" id="ARBA00023204"/>
    </source>
</evidence>
<feature type="DNA-binding region" description="HMG box" evidence="19">
    <location>
        <begin position="561"/>
        <end position="627"/>
    </location>
</feature>
<dbReference type="SUPFAM" id="SSF50729">
    <property type="entry name" value="PH domain-like"/>
    <property type="match status" value="1"/>
</dbReference>
<evidence type="ECO:0000256" key="11">
    <source>
        <dbReference type="ARBA" id="ARBA00023125"/>
    </source>
</evidence>
<dbReference type="GO" id="GO:0006281">
    <property type="term" value="P:DNA repair"/>
    <property type="evidence" value="ECO:0007669"/>
    <property type="project" value="UniProtKB-KW"/>
</dbReference>
<dbReference type="PANTHER" id="PTHR45849:SF1">
    <property type="entry name" value="FACT COMPLEX SUBUNIT SSRP1"/>
    <property type="match status" value="1"/>
</dbReference>
<dbReference type="AlphaFoldDB" id="A0A1D2MYP6"/>
<evidence type="ECO:0000256" key="6">
    <source>
        <dbReference type="ARBA" id="ARBA00020243"/>
    </source>
</evidence>
<comment type="similarity">
    <text evidence="3">Belongs to the NATD1 family.</text>
</comment>
<dbReference type="PANTHER" id="PTHR45849">
    <property type="entry name" value="FACT COMPLEX SUBUNIT SSRP1"/>
    <property type="match status" value="1"/>
</dbReference>
<dbReference type="Gene3D" id="1.10.30.10">
    <property type="entry name" value="High mobility group box domain"/>
    <property type="match status" value="1"/>
</dbReference>
<feature type="compositionally biased region" description="Basic and acidic residues" evidence="20">
    <location>
        <begin position="591"/>
        <end position="628"/>
    </location>
</feature>
<dbReference type="CDD" id="cd13231">
    <property type="entry name" value="PH2_SSRP1-like"/>
    <property type="match status" value="1"/>
</dbReference>
<dbReference type="Gene3D" id="2.30.29.150">
    <property type="match status" value="1"/>
</dbReference>
<evidence type="ECO:0000256" key="16">
    <source>
        <dbReference type="ARBA" id="ARBA00031876"/>
    </source>
</evidence>
<evidence type="ECO:0000259" key="22">
    <source>
        <dbReference type="PROSITE" id="PS51729"/>
    </source>
</evidence>
<feature type="compositionally biased region" description="Low complexity" evidence="20">
    <location>
        <begin position="497"/>
        <end position="509"/>
    </location>
</feature>
<feature type="compositionally biased region" description="Low complexity" evidence="20">
    <location>
        <begin position="723"/>
        <end position="736"/>
    </location>
</feature>
<protein>
    <recommendedName>
        <fullName evidence="5">FACT complex subunit SSRP1</fullName>
    </recommendedName>
    <alternativeName>
        <fullName evidence="17">FACT complex subunit Ssrp1</fullName>
    </alternativeName>
    <alternativeName>
        <fullName evidence="15 18">Facilitates Chromatin transcription complex subunit SSRP1</fullName>
    </alternativeName>
    <alternativeName>
        <fullName evidence="16">N-acetyltransferase domain-containing protein 1</fullName>
    </alternativeName>
    <alternativeName>
        <fullName evidence="6">Protein NATD1</fullName>
    </alternativeName>
</protein>
<comment type="similarity">
    <text evidence="4">Belongs to the SSRP1 family.</text>
</comment>
<evidence type="ECO:0000256" key="20">
    <source>
        <dbReference type="SAM" id="MobiDB-lite"/>
    </source>
</evidence>
<keyword evidence="11 19" id="KW-0238">DNA-binding</keyword>
<dbReference type="GO" id="GO:0005730">
    <property type="term" value="C:nucleolus"/>
    <property type="evidence" value="ECO:0007669"/>
    <property type="project" value="UniProtKB-SubCell"/>
</dbReference>
<feature type="compositionally biased region" description="Acidic residues" evidence="20">
    <location>
        <begin position="510"/>
        <end position="522"/>
    </location>
</feature>
<reference evidence="23 24" key="1">
    <citation type="journal article" date="2016" name="Genome Biol. Evol.">
        <title>Gene Family Evolution Reflects Adaptation to Soil Environmental Stressors in the Genome of the Collembolan Orchesella cincta.</title>
        <authorList>
            <person name="Faddeeva-Vakhrusheva A."/>
            <person name="Derks M.F."/>
            <person name="Anvar S.Y."/>
            <person name="Agamennone V."/>
            <person name="Suring W."/>
            <person name="Smit S."/>
            <person name="van Straalen N.M."/>
            <person name="Roelofs D."/>
        </authorList>
    </citation>
    <scope>NUCLEOTIDE SEQUENCE [LARGE SCALE GENOMIC DNA]</scope>
    <source>
        <tissue evidence="23">Mixed pool</tissue>
    </source>
</reference>
<dbReference type="InterPro" id="IPR013719">
    <property type="entry name" value="RTT106/SPT16-like_middle_dom"/>
</dbReference>
<feature type="domain" description="N-acetyltransferase" evidence="22">
    <location>
        <begin position="765"/>
        <end position="856"/>
    </location>
</feature>
<feature type="region of interest" description="Disordered" evidence="20">
    <location>
        <begin position="580"/>
        <end position="736"/>
    </location>
</feature>
<dbReference type="InterPro" id="IPR035417">
    <property type="entry name" value="SSRP1/POB3_N"/>
</dbReference>
<feature type="compositionally biased region" description="Low complexity" evidence="20">
    <location>
        <begin position="634"/>
        <end position="644"/>
    </location>
</feature>
<feature type="region of interest" description="Disordered" evidence="20">
    <location>
        <begin position="465"/>
        <end position="568"/>
    </location>
</feature>
<dbReference type="InterPro" id="IPR038167">
    <property type="entry name" value="SSRP1_sf"/>
</dbReference>
<dbReference type="PROSITE" id="PS50118">
    <property type="entry name" value="HMG_BOX_2"/>
    <property type="match status" value="1"/>
</dbReference>
<dbReference type="InterPro" id="IPR011993">
    <property type="entry name" value="PH-like_dom_sf"/>
</dbReference>
<dbReference type="GO" id="GO:1902275">
    <property type="term" value="P:regulation of chromatin organization"/>
    <property type="evidence" value="ECO:0007669"/>
    <property type="project" value="TreeGrafter"/>
</dbReference>
<evidence type="ECO:0000256" key="14">
    <source>
        <dbReference type="ARBA" id="ARBA00023242"/>
    </source>
</evidence>
<keyword evidence="8" id="KW-0235">DNA replication</keyword>
<feature type="compositionally biased region" description="Acidic residues" evidence="20">
    <location>
        <begin position="471"/>
        <end position="485"/>
    </location>
</feature>
<dbReference type="CDD" id="cd13230">
    <property type="entry name" value="PH1_SSRP1-like"/>
    <property type="match status" value="1"/>
</dbReference>
<dbReference type="FunFam" id="2.30.29.30:FF:000098">
    <property type="entry name" value="Fact complex subunit ssrp1"/>
    <property type="match status" value="1"/>
</dbReference>
<dbReference type="PRINTS" id="PR00887">
    <property type="entry name" value="SSRCOGNITION"/>
</dbReference>
<dbReference type="PROSITE" id="PS51729">
    <property type="entry name" value="GNAT_YJDJ"/>
    <property type="match status" value="1"/>
</dbReference>
<evidence type="ECO:0000256" key="17">
    <source>
        <dbReference type="ARBA" id="ARBA00068863"/>
    </source>
</evidence>
<dbReference type="InterPro" id="IPR050454">
    <property type="entry name" value="RTT106/SSRP1_HistChap/FACT"/>
</dbReference>
<evidence type="ECO:0000256" key="15">
    <source>
        <dbReference type="ARBA" id="ARBA00031592"/>
    </source>
</evidence>
<evidence type="ECO:0000313" key="24">
    <source>
        <dbReference type="Proteomes" id="UP000094527"/>
    </source>
</evidence>
<dbReference type="InterPro" id="IPR031165">
    <property type="entry name" value="GNAT_YJDJ"/>
</dbReference>
<dbReference type="InterPro" id="IPR048993">
    <property type="entry name" value="SSRP1-like_PH1"/>
</dbReference>
<keyword evidence="12" id="KW-0804">Transcription</keyword>
<sequence>MLMAKALDGGIEFQDALLEQRGAMQKGRLKFMDSGIVFKNSKTGKVENIGSTDIDVVTWQRFAGHWGIRIFAKNGTLHRLGGFREADKEKIAKVFTTKYNNSMLDKELCLKGWNWGTAKFQGSVLSFEVAKDLDFEVPLNYVSQCTTGKNEVTLEFHQNDDAPVSLMELRFHIPSSELAGDDPVENFKDQVMGKASIISAVGDAIAIFREIQCLTPRGRYDIKMFQTFFQLHGKTFDYKIPMSTVLRLFLLPHKDGRQMFFVVSLDPPIKQGQTRYHYLTFLFGQDEEDVSIELPLSEEELKKKYDGKLEKELSGPVYDVIGKIMKTLVSRKITVPGSFKGHSGTPAITCSYKAAAGYMYPLDRGFIYVHKPPLHIRFEELNSVNFARSGGSTRSFDFEVETKSGVVHTFSSIEKEEYPKLFDFISEKKLRVKNRGKLDNQPYTGDFDNSDEEVEPDAYLARVKAEAQERSDDESLEEESEDEDYNPDKDVKKAAAEDSAAGSSGSGSSDGDEGTDPDEIGSDMDTSPKKKKERKPKKDKKEEGGEKRKKKKKGDKDPNAPKRPMSGYFIWLNSNRESLKKKFPGLSLTEFTKKAGEEWKKMEDKTKWEAKAKEAKEDYEEQMKEYKKNGGGAKPSTSSSSGKSKPSKTKTPAKKAETSTTTGSGKGYLSKEFISDDSSSSDGEGGSKKKKGKKESSGSKAKGPAKGKGKANSKKKESESEPEASGSGSGSESGSAIRQLRFSPVLSSCRCVFRSMSSAMNFKVEHDPDNKKFFIKLGDAEAKLEYVKNDLNGNTVLDMWHTEVPPPLQGKGIAKILAQEAFDYVVENKLKMQLTCSYLQKYLKDNPLDKYKSAVA</sequence>
<dbReference type="GO" id="GO:0003677">
    <property type="term" value="F:DNA binding"/>
    <property type="evidence" value="ECO:0007669"/>
    <property type="project" value="UniProtKB-UniRule"/>
</dbReference>
<keyword evidence="10" id="KW-0805">Transcription regulation</keyword>
<evidence type="ECO:0000256" key="8">
    <source>
        <dbReference type="ARBA" id="ARBA00022705"/>
    </source>
</evidence>
<dbReference type="SMART" id="SM00398">
    <property type="entry name" value="HMG"/>
    <property type="match status" value="1"/>
</dbReference>
<evidence type="ECO:0000313" key="23">
    <source>
        <dbReference type="EMBL" id="ODM98071.1"/>
    </source>
</evidence>
<dbReference type="Pfam" id="PF21103">
    <property type="entry name" value="PH1_SSRP1-like"/>
    <property type="match status" value="1"/>
</dbReference>
<proteinExistence type="inferred from homology"/>
<evidence type="ECO:0000256" key="4">
    <source>
        <dbReference type="ARBA" id="ARBA00010060"/>
    </source>
</evidence>
<dbReference type="GO" id="GO:0035101">
    <property type="term" value="C:FACT complex"/>
    <property type="evidence" value="ECO:0007669"/>
    <property type="project" value="TreeGrafter"/>
</dbReference>
<dbReference type="Pfam" id="PF17292">
    <property type="entry name" value="POB3_N"/>
    <property type="match status" value="1"/>
</dbReference>
<evidence type="ECO:0000256" key="3">
    <source>
        <dbReference type="ARBA" id="ARBA00006233"/>
    </source>
</evidence>
<dbReference type="FunFam" id="2.30.29.220:FF:000001">
    <property type="entry name" value="FACT complex subunit SSRP1"/>
    <property type="match status" value="1"/>
</dbReference>
<dbReference type="OMA" id="QVVTKIF"/>